<comment type="caution">
    <text evidence="1">The sequence shown here is derived from an EMBL/GenBank/DDBJ whole genome shotgun (WGS) entry which is preliminary data.</text>
</comment>
<dbReference type="AlphaFoldDB" id="A0A1B6W1R6"/>
<dbReference type="SUPFAM" id="SSF143100">
    <property type="entry name" value="TTHA1013/TTHA0281-like"/>
    <property type="match status" value="1"/>
</dbReference>
<organism evidence="1 2">
    <name type="scientific">Eikenella halliae</name>
    <dbReference type="NCBI Taxonomy" id="1795832"/>
    <lineage>
        <taxon>Bacteria</taxon>
        <taxon>Pseudomonadati</taxon>
        <taxon>Pseudomonadota</taxon>
        <taxon>Betaproteobacteria</taxon>
        <taxon>Neisseriales</taxon>
        <taxon>Neisseriaceae</taxon>
        <taxon>Eikenella</taxon>
    </lineage>
</organism>
<protein>
    <submittedName>
        <fullName evidence="1">Transcriptional regulator</fullName>
    </submittedName>
</protein>
<dbReference type="OrthoDB" id="5772151at2"/>
<dbReference type="Gene3D" id="3.30.160.250">
    <property type="match status" value="1"/>
</dbReference>
<keyword evidence="2" id="KW-1185">Reference proteome</keyword>
<name>A0A1B6W1R6_9NEIS</name>
<dbReference type="Proteomes" id="UP000077726">
    <property type="component" value="Unassembled WGS sequence"/>
</dbReference>
<proteinExistence type="predicted"/>
<accession>A0A1B6W1R6</accession>
<dbReference type="STRING" id="1795832.A7Q00_01975"/>
<reference evidence="2" key="1">
    <citation type="submission" date="2016-05" db="EMBL/GenBank/DDBJ databases">
        <title>Draft genome of Corynebacterium afermentans subsp. afermentans LCDC 88199T.</title>
        <authorList>
            <person name="Bernier A.-M."/>
            <person name="Bernard K."/>
        </authorList>
    </citation>
    <scope>NUCLEOTIDE SEQUENCE [LARGE SCALE GENOMIC DNA]</scope>
    <source>
        <strain evidence="2">NML130454</strain>
    </source>
</reference>
<gene>
    <name evidence="1" type="ORF">A7Q00_01975</name>
</gene>
<evidence type="ECO:0000313" key="1">
    <source>
        <dbReference type="EMBL" id="OAM44342.1"/>
    </source>
</evidence>
<dbReference type="GO" id="GO:0003677">
    <property type="term" value="F:DNA binding"/>
    <property type="evidence" value="ECO:0007669"/>
    <property type="project" value="InterPro"/>
</dbReference>
<dbReference type="InterPro" id="IPR035069">
    <property type="entry name" value="TTHA1013/TTHA0281-like"/>
</dbReference>
<dbReference type="InterPro" id="IPR010982">
    <property type="entry name" value="Lambda_DNA-bd_dom_sf"/>
</dbReference>
<evidence type="ECO:0000313" key="2">
    <source>
        <dbReference type="Proteomes" id="UP000077726"/>
    </source>
</evidence>
<sequence length="139" mass="15270">MLAYPYILTPDDNGTFLVTFPDIPEAAAVGEDKETAAIEALDGLLCALDGYFEDRRAVPLPSEPTEGQPVVALPALETAKVLLLNEMVSQGVRKAEMARRLDVHMPQIDRLFDLRHNTKIDFLEKAASKLGKSLNISFS</sequence>
<dbReference type="RefSeq" id="WP_064088972.1">
    <property type="nucleotide sequence ID" value="NZ_LXSQ01000006.1"/>
</dbReference>
<dbReference type="SUPFAM" id="SSF47413">
    <property type="entry name" value="lambda repressor-like DNA-binding domains"/>
    <property type="match status" value="1"/>
</dbReference>
<dbReference type="EMBL" id="LXSQ01000006">
    <property type="protein sequence ID" value="OAM44342.1"/>
    <property type="molecule type" value="Genomic_DNA"/>
</dbReference>